<dbReference type="InterPro" id="IPR000330">
    <property type="entry name" value="SNF2_N"/>
</dbReference>
<dbReference type="GO" id="GO:0015616">
    <property type="term" value="F:DNA translocase activity"/>
    <property type="evidence" value="ECO:0007669"/>
    <property type="project" value="TreeGrafter"/>
</dbReference>
<evidence type="ECO:0000256" key="5">
    <source>
        <dbReference type="ARBA" id="ARBA00022801"/>
    </source>
</evidence>
<evidence type="ECO:0000256" key="8">
    <source>
        <dbReference type="ARBA" id="ARBA00024776"/>
    </source>
</evidence>
<name>A0A7R9III1_9NEOP</name>
<dbReference type="PANTHER" id="PTHR45629">
    <property type="entry name" value="SNF2/RAD54 FAMILY MEMBER"/>
    <property type="match status" value="1"/>
</dbReference>
<dbReference type="InterPro" id="IPR014001">
    <property type="entry name" value="Helicase_ATP-bd"/>
</dbReference>
<dbReference type="SUPFAM" id="SSF52540">
    <property type="entry name" value="P-loop containing nucleoside triphosphate hydrolases"/>
    <property type="match status" value="2"/>
</dbReference>
<dbReference type="CDD" id="cd18793">
    <property type="entry name" value="SF2_C_SNF"/>
    <property type="match status" value="1"/>
</dbReference>
<gene>
    <name evidence="12" type="ORF">TTEB3V08_LOCUS7006</name>
</gene>
<evidence type="ECO:0000256" key="6">
    <source>
        <dbReference type="ARBA" id="ARBA00023254"/>
    </source>
</evidence>
<feature type="domain" description="Helicase C-terminal" evidence="11">
    <location>
        <begin position="722"/>
        <end position="888"/>
    </location>
</feature>
<dbReference type="Pfam" id="PF00176">
    <property type="entry name" value="SNF2-rel_dom"/>
    <property type="match status" value="1"/>
</dbReference>
<dbReference type="GO" id="GO:0000724">
    <property type="term" value="P:double-strand break repair via homologous recombination"/>
    <property type="evidence" value="ECO:0007669"/>
    <property type="project" value="TreeGrafter"/>
</dbReference>
<evidence type="ECO:0000256" key="4">
    <source>
        <dbReference type="ARBA" id="ARBA00022776"/>
    </source>
</evidence>
<reference evidence="12" key="1">
    <citation type="submission" date="2020-11" db="EMBL/GenBank/DDBJ databases">
        <authorList>
            <person name="Tran Van P."/>
        </authorList>
    </citation>
    <scope>NUCLEOTIDE SEQUENCE</scope>
</reference>
<feature type="domain" description="Helicase ATP-binding" evidence="10">
    <location>
        <begin position="393"/>
        <end position="566"/>
    </location>
</feature>
<organism evidence="12">
    <name type="scientific">Timema tahoe</name>
    <dbReference type="NCBI Taxonomy" id="61484"/>
    <lineage>
        <taxon>Eukaryota</taxon>
        <taxon>Metazoa</taxon>
        <taxon>Ecdysozoa</taxon>
        <taxon>Arthropoda</taxon>
        <taxon>Hexapoda</taxon>
        <taxon>Insecta</taxon>
        <taxon>Pterygota</taxon>
        <taxon>Neoptera</taxon>
        <taxon>Polyneoptera</taxon>
        <taxon>Phasmatodea</taxon>
        <taxon>Timematodea</taxon>
        <taxon>Timematoidea</taxon>
        <taxon>Timematidae</taxon>
        <taxon>Timema</taxon>
    </lineage>
</organism>
<dbReference type="Gene3D" id="3.40.50.300">
    <property type="entry name" value="P-loop containing nucleotide triphosphate hydrolases"/>
    <property type="match status" value="1"/>
</dbReference>
<evidence type="ECO:0000259" key="10">
    <source>
        <dbReference type="PROSITE" id="PS51192"/>
    </source>
</evidence>
<sequence length="1001" mass="112002">MVQLCPQDKVQFQYQSVPVMRRSTAPSLRKFVSLPGSSTEDVPRFNAPFVPHASRDTASILELVLEPAPEACFVNTKLTRDTPTSACQDPFMMELESDSRKIEELVLKALHTDSTMLLENHCEVLHLLQHNCLCDRPFPSSHRATGWRLCNPNNTGLTLQLPPPPDAHVILLLRTVGSRLTALAEELAGLEPRARVEPWDWIVVQPALDSRRRLGLSTLSQEGSRYQEVACGECNMVFTVLWGKQTKKKHKTWEGDGTLEVTNCSTILKDVGGQVLGRAGRVRLELLEEGGQLNVGSKEVQIVEAIYTNENKRPASETTIATPQLVPKRPRRTLLLSAKHETLKMPPPSHQHQWHHNPGHLPVTEVSVDPCLTRVLRPHQRTGLVFLYECVVGMRLDGHCGAILADEMGLGKTLQCIALVWTLLKQGPYGGRAVFKRVLVVTPSSLVANWNKEFQRWLGRERLATFVVDQVHECGRKSKPKEFANLSYMHVMLISYEMFVRYHGDMQDIQFDLLICDEGHRLKNTNIRAATLLSQIPCKRRVLLTGTPIQNDLQEFYSLINFVNPGVLGSSAEFRQEFEEPIVRSQQPDAEAEVRAIGKERAAELNRKTGWFILRRTQQAINQYLPSKHEAVVFCAITPLQAMLYKAAVQSWENKNAANGLAHLGVITALKKICNHPTLLSRVTSDCQPYEESLVATLAQLIPADIATNFTQHSGKLGVVVHLLQELHTTKERIVLVSYYTQTLDLLATICNGSGYNYCRLDGSTPTSQRLPLVDKFNSPHSNYCSQIYGTSDVKVSVVFLLSARAGGMGLNLTGASRLVLYDCDWNPASDLQAMSRVWRDGQSHSVHIYRLLTAGTIEEKIFQRQISKSGLSEAVVDPSNINVNKIADHELKDLFTLHEHCPCQTHQLLRCGCSSRGEVPNCLEDGSTVSDIRPCQLNSEPHQGQGQMPRVNQLLQWEHHAPPFSPCVLQTMCLSSAIPYITFMFRSLSALTKTDNNLQV</sequence>
<dbReference type="PROSITE" id="PS51192">
    <property type="entry name" value="HELICASE_ATP_BIND_1"/>
    <property type="match status" value="1"/>
</dbReference>
<dbReference type="InterPro" id="IPR049730">
    <property type="entry name" value="SNF2/RAD54-like_C"/>
</dbReference>
<evidence type="ECO:0000256" key="9">
    <source>
        <dbReference type="ARBA" id="ARBA00029956"/>
    </source>
</evidence>
<dbReference type="FunFam" id="3.40.50.10810:FF:000020">
    <property type="entry name" value="DNA repair and recombination protein RAD54B"/>
    <property type="match status" value="1"/>
</dbReference>
<dbReference type="InterPro" id="IPR001650">
    <property type="entry name" value="Helicase_C-like"/>
</dbReference>
<dbReference type="PROSITE" id="PS51194">
    <property type="entry name" value="HELICASE_CTER"/>
    <property type="match status" value="1"/>
</dbReference>
<keyword evidence="5" id="KW-0378">Hydrolase</keyword>
<dbReference type="InterPro" id="IPR050496">
    <property type="entry name" value="SNF2_RAD54_helicase_repair"/>
</dbReference>
<comment type="function">
    <text evidence="8">Involved in mitotic DNA repair and meiotic recombination. Functions in the recombinational DNA repair pathway. Essential for interhomolog gene conversion (GC), but may have a less important role in intersister GC than spn-A/Rad51. In the presence of DNA, spn-A/Rad51 enhances the ATPase activity of okr/Rad54.</text>
</comment>
<dbReference type="Pfam" id="PF00271">
    <property type="entry name" value="Helicase_C"/>
    <property type="match status" value="1"/>
</dbReference>
<dbReference type="GO" id="GO:0005634">
    <property type="term" value="C:nucleus"/>
    <property type="evidence" value="ECO:0007669"/>
    <property type="project" value="TreeGrafter"/>
</dbReference>
<dbReference type="GO" id="GO:0016787">
    <property type="term" value="F:hydrolase activity"/>
    <property type="evidence" value="ECO:0007669"/>
    <property type="project" value="UniProtKB-KW"/>
</dbReference>
<evidence type="ECO:0000256" key="3">
    <source>
        <dbReference type="ARBA" id="ARBA00022618"/>
    </source>
</evidence>
<keyword evidence="6" id="KW-0469">Meiosis</keyword>
<keyword evidence="7" id="KW-0131">Cell cycle</keyword>
<keyword evidence="4" id="KW-0498">Mitosis</keyword>
<dbReference type="InterPro" id="IPR038718">
    <property type="entry name" value="SNF2-like_sf"/>
</dbReference>
<comment type="subunit">
    <text evidence="1">Interacts (via N-terminus) with spn-A/Rad51.</text>
</comment>
<dbReference type="PANTHER" id="PTHR45629:SF7">
    <property type="entry name" value="DNA EXCISION REPAIR PROTEIN ERCC-6-RELATED"/>
    <property type="match status" value="1"/>
</dbReference>
<protein>
    <recommendedName>
        <fullName evidence="2">DNA repair and recombination protein RAD54-like</fullName>
    </recommendedName>
    <alternativeName>
        <fullName evidence="9">Protein okra</fullName>
    </alternativeName>
</protein>
<evidence type="ECO:0000256" key="2">
    <source>
        <dbReference type="ARBA" id="ARBA00015341"/>
    </source>
</evidence>
<dbReference type="GO" id="GO:0005524">
    <property type="term" value="F:ATP binding"/>
    <property type="evidence" value="ECO:0007669"/>
    <property type="project" value="InterPro"/>
</dbReference>
<dbReference type="Gene3D" id="1.20.120.850">
    <property type="entry name" value="SWI2/SNF2 ATPases, N-terminal domain"/>
    <property type="match status" value="1"/>
</dbReference>
<evidence type="ECO:0000259" key="11">
    <source>
        <dbReference type="PROSITE" id="PS51194"/>
    </source>
</evidence>
<dbReference type="InterPro" id="IPR027417">
    <property type="entry name" value="P-loop_NTPase"/>
</dbReference>
<dbReference type="SMART" id="SM00490">
    <property type="entry name" value="HELICc"/>
    <property type="match status" value="1"/>
</dbReference>
<dbReference type="AlphaFoldDB" id="A0A7R9III1"/>
<evidence type="ECO:0000256" key="7">
    <source>
        <dbReference type="ARBA" id="ARBA00023306"/>
    </source>
</evidence>
<evidence type="ECO:0000313" key="12">
    <source>
        <dbReference type="EMBL" id="CAD7459038.1"/>
    </source>
</evidence>
<evidence type="ECO:0000256" key="1">
    <source>
        <dbReference type="ARBA" id="ARBA00011467"/>
    </source>
</evidence>
<dbReference type="GO" id="GO:0007131">
    <property type="term" value="P:reciprocal meiotic recombination"/>
    <property type="evidence" value="ECO:0007669"/>
    <property type="project" value="TreeGrafter"/>
</dbReference>
<accession>A0A7R9III1</accession>
<dbReference type="GO" id="GO:0051301">
    <property type="term" value="P:cell division"/>
    <property type="evidence" value="ECO:0007669"/>
    <property type="project" value="UniProtKB-KW"/>
</dbReference>
<proteinExistence type="predicted"/>
<keyword evidence="3" id="KW-0132">Cell division</keyword>
<dbReference type="Gene3D" id="3.40.50.10810">
    <property type="entry name" value="Tandem AAA-ATPase domain"/>
    <property type="match status" value="1"/>
</dbReference>
<dbReference type="EMBL" id="OE002620">
    <property type="protein sequence ID" value="CAD7459038.1"/>
    <property type="molecule type" value="Genomic_DNA"/>
</dbReference>
<dbReference type="SMART" id="SM00487">
    <property type="entry name" value="DEXDc"/>
    <property type="match status" value="1"/>
</dbReference>